<reference evidence="4" key="1">
    <citation type="submission" date="2016-10" db="EMBL/GenBank/DDBJ databases">
        <authorList>
            <person name="Varghese N."/>
            <person name="Submissions S."/>
        </authorList>
    </citation>
    <scope>NUCLEOTIDE SEQUENCE [LARGE SCALE GENOMIC DNA]</scope>
    <source>
        <strain evidence="4">DSM 24767</strain>
    </source>
</reference>
<proteinExistence type="predicted"/>
<dbReference type="EMBL" id="FNLC01000004">
    <property type="protein sequence ID" value="SDR34187.1"/>
    <property type="molecule type" value="Genomic_DNA"/>
</dbReference>
<dbReference type="STRING" id="1095778.SAMN04489842_3321"/>
<dbReference type="RefSeq" id="WP_090384217.1">
    <property type="nucleotide sequence ID" value="NZ_FNLC01000004.1"/>
</dbReference>
<dbReference type="InterPro" id="IPR058473">
    <property type="entry name" value="DUF8159"/>
</dbReference>
<feature type="compositionally biased region" description="Acidic residues" evidence="1">
    <location>
        <begin position="26"/>
        <end position="69"/>
    </location>
</feature>
<protein>
    <recommendedName>
        <fullName evidence="2">DUF8159 domain-containing protein</fullName>
    </recommendedName>
</protein>
<evidence type="ECO:0000313" key="3">
    <source>
        <dbReference type="EMBL" id="SDR34187.1"/>
    </source>
</evidence>
<feature type="region of interest" description="Disordered" evidence="1">
    <location>
        <begin position="19"/>
        <end position="71"/>
    </location>
</feature>
<dbReference type="AlphaFoldDB" id="A0A1H1I941"/>
<sequence length="170" mass="18794">MERRKILLGSGAALATVLAGCSSTETGEEDPDDGTDDSVTDDNGDDDDDGDDGDDGVPGFDDDALESDSDVMTVMDVDRDDDRLYVLTRTETTDPEVLSKELETVARDIADAVTDPDYFKDEIREVEWVLEYDGSHVLGVFVNVEWVIDYLEGELSEEELAKKVRESKEE</sequence>
<feature type="domain" description="DUF8159" evidence="2">
    <location>
        <begin position="72"/>
        <end position="169"/>
    </location>
</feature>
<evidence type="ECO:0000313" key="4">
    <source>
        <dbReference type="Proteomes" id="UP000198848"/>
    </source>
</evidence>
<gene>
    <name evidence="3" type="ORF">SAMN04489842_3321</name>
</gene>
<dbReference type="Proteomes" id="UP000198848">
    <property type="component" value="Unassembled WGS sequence"/>
</dbReference>
<dbReference type="OrthoDB" id="170203at2157"/>
<organism evidence="3 4">
    <name type="scientific">Natronobacterium texcoconense</name>
    <dbReference type="NCBI Taxonomy" id="1095778"/>
    <lineage>
        <taxon>Archaea</taxon>
        <taxon>Methanobacteriati</taxon>
        <taxon>Methanobacteriota</taxon>
        <taxon>Stenosarchaea group</taxon>
        <taxon>Halobacteria</taxon>
        <taxon>Halobacteriales</taxon>
        <taxon>Natrialbaceae</taxon>
        <taxon>Natronobacterium</taxon>
    </lineage>
</organism>
<evidence type="ECO:0000256" key="1">
    <source>
        <dbReference type="SAM" id="MobiDB-lite"/>
    </source>
</evidence>
<keyword evidence="4" id="KW-1185">Reference proteome</keyword>
<dbReference type="PROSITE" id="PS51257">
    <property type="entry name" value="PROKAR_LIPOPROTEIN"/>
    <property type="match status" value="1"/>
</dbReference>
<name>A0A1H1I941_NATTX</name>
<dbReference type="Pfam" id="PF26490">
    <property type="entry name" value="DUF8159"/>
    <property type="match status" value="1"/>
</dbReference>
<accession>A0A1H1I941</accession>
<evidence type="ECO:0000259" key="2">
    <source>
        <dbReference type="Pfam" id="PF26490"/>
    </source>
</evidence>